<evidence type="ECO:0000313" key="2">
    <source>
        <dbReference type="Proteomes" id="UP000823388"/>
    </source>
</evidence>
<dbReference type="AlphaFoldDB" id="A0A8T0U765"/>
<dbReference type="EMBL" id="CM029042">
    <property type="protein sequence ID" value="KAG2620522.1"/>
    <property type="molecule type" value="Genomic_DNA"/>
</dbReference>
<reference evidence="1" key="1">
    <citation type="submission" date="2020-05" db="EMBL/GenBank/DDBJ databases">
        <title>WGS assembly of Panicum virgatum.</title>
        <authorList>
            <person name="Lovell J.T."/>
            <person name="Jenkins J."/>
            <person name="Shu S."/>
            <person name="Juenger T.E."/>
            <person name="Schmutz J."/>
        </authorList>
    </citation>
    <scope>NUCLEOTIDE SEQUENCE</scope>
    <source>
        <strain evidence="1">AP13</strain>
    </source>
</reference>
<dbReference type="Proteomes" id="UP000823388">
    <property type="component" value="Chromosome 3N"/>
</dbReference>
<comment type="caution">
    <text evidence="1">The sequence shown here is derived from an EMBL/GenBank/DDBJ whole genome shotgun (WGS) entry which is preliminary data.</text>
</comment>
<accession>A0A8T0U765</accession>
<proteinExistence type="predicted"/>
<sequence>MLVQRRSSKEEREVAELHAVSESNSNTSEYIHQFFLFLIGLVSVTPTLLGKKQTHSRAPADTAPSSN</sequence>
<protein>
    <submittedName>
        <fullName evidence="1">Uncharacterized protein</fullName>
    </submittedName>
</protein>
<gene>
    <name evidence="1" type="ORF">PVAP13_3NG222113</name>
</gene>
<organism evidence="1 2">
    <name type="scientific">Panicum virgatum</name>
    <name type="common">Blackwell switchgrass</name>
    <dbReference type="NCBI Taxonomy" id="38727"/>
    <lineage>
        <taxon>Eukaryota</taxon>
        <taxon>Viridiplantae</taxon>
        <taxon>Streptophyta</taxon>
        <taxon>Embryophyta</taxon>
        <taxon>Tracheophyta</taxon>
        <taxon>Spermatophyta</taxon>
        <taxon>Magnoliopsida</taxon>
        <taxon>Liliopsida</taxon>
        <taxon>Poales</taxon>
        <taxon>Poaceae</taxon>
        <taxon>PACMAD clade</taxon>
        <taxon>Panicoideae</taxon>
        <taxon>Panicodae</taxon>
        <taxon>Paniceae</taxon>
        <taxon>Panicinae</taxon>
        <taxon>Panicum</taxon>
        <taxon>Panicum sect. Hiantes</taxon>
    </lineage>
</organism>
<keyword evidence="2" id="KW-1185">Reference proteome</keyword>
<name>A0A8T0U765_PANVG</name>
<evidence type="ECO:0000313" key="1">
    <source>
        <dbReference type="EMBL" id="KAG2620522.1"/>
    </source>
</evidence>